<reference evidence="1 2" key="1">
    <citation type="submission" date="2006-09" db="EMBL/GenBank/DDBJ databases">
        <title>Sequence and annotation of the 288-kb ATCV-1 virus that infects an endosymbiotic Chlorella strain of the heliozoon Acanthocystis turfacea.</title>
        <authorList>
            <person name="Fitzgerald L.A."/>
            <person name="Graves M.V."/>
            <person name="Li X."/>
            <person name="Pfitzner A.J.P."/>
            <person name="Hartigan J."/>
            <person name="Van Etten J.L."/>
        </authorList>
    </citation>
    <scope>NUCLEOTIDE SEQUENCE [LARGE SCALE GENOMIC DNA]</scope>
    <source>
        <strain evidence="1 2">ATCV-1</strain>
    </source>
</reference>
<keyword evidence="2" id="KW-1185">Reference proteome</keyword>
<evidence type="ECO:0000313" key="2">
    <source>
        <dbReference type="Proteomes" id="UP000202420"/>
    </source>
</evidence>
<dbReference type="EMBL" id="EF101928">
    <property type="protein sequence ID" value="ABT16305.1"/>
    <property type="molecule type" value="Genomic_DNA"/>
</dbReference>
<dbReference type="GeneID" id="5470775"/>
<dbReference type="RefSeq" id="YP_001426652.1">
    <property type="nucleotide sequence ID" value="NC_008724.1"/>
</dbReference>
<gene>
    <name evidence="1" type="primary">z171L</name>
    <name evidence="1" type="ORF">ATCV1_z171L</name>
</gene>
<accession>A7K8D1</accession>
<dbReference type="KEGG" id="vg:5470775"/>
<protein>
    <submittedName>
        <fullName evidence="1">Uncharacterized protein z171L</fullName>
    </submittedName>
</protein>
<organism evidence="1 2">
    <name type="scientific">Chlorovirus heliozoae</name>
    <dbReference type="NCBI Taxonomy" id="322019"/>
    <lineage>
        <taxon>Viruses</taxon>
        <taxon>Varidnaviria</taxon>
        <taxon>Bamfordvirae</taxon>
        <taxon>Nucleocytoviricota</taxon>
        <taxon>Megaviricetes</taxon>
        <taxon>Algavirales</taxon>
        <taxon>Phycodnaviridae</taxon>
        <taxon>Chlorovirus</taxon>
    </lineage>
</organism>
<name>A7K8D1_9PHYC</name>
<proteinExistence type="predicted"/>
<dbReference type="Proteomes" id="UP000202420">
    <property type="component" value="Segment"/>
</dbReference>
<evidence type="ECO:0000313" key="1">
    <source>
        <dbReference type="EMBL" id="ABT16305.1"/>
    </source>
</evidence>
<sequence>MRFATAMGTPFAAECPWIVLAQWWYDSPFGKSGSLPIAVGITMRSAPRSARMRETSGNHWSQQIAIPIFPNLVSAMPNLLSLGRK</sequence>